<evidence type="ECO:0000256" key="18">
    <source>
        <dbReference type="ARBA" id="ARBA00046718"/>
    </source>
</evidence>
<keyword evidence="5" id="KW-0796">Tight junction</keyword>
<dbReference type="SUPFAM" id="SSF48726">
    <property type="entry name" value="Immunoglobulin"/>
    <property type="match status" value="1"/>
</dbReference>
<dbReference type="Proteomes" id="UP000522270">
    <property type="component" value="Unassembled WGS sequence"/>
</dbReference>
<dbReference type="GO" id="GO:0005923">
    <property type="term" value="C:bicellular tight junction"/>
    <property type="evidence" value="ECO:0007669"/>
    <property type="project" value="UniProtKB-SubCell"/>
</dbReference>
<dbReference type="GO" id="GO:0005886">
    <property type="term" value="C:plasma membrane"/>
    <property type="evidence" value="ECO:0007669"/>
    <property type="project" value="UniProtKB-SubCell"/>
</dbReference>
<dbReference type="GO" id="GO:0050892">
    <property type="term" value="P:intestinal absorption"/>
    <property type="evidence" value="ECO:0007669"/>
    <property type="project" value="TreeGrafter"/>
</dbReference>
<evidence type="ECO:0000256" key="17">
    <source>
        <dbReference type="ARBA" id="ARBA00030590"/>
    </source>
</evidence>
<evidence type="ECO:0000256" key="8">
    <source>
        <dbReference type="ARBA" id="ARBA00022692"/>
    </source>
</evidence>
<dbReference type="InterPro" id="IPR003599">
    <property type="entry name" value="Ig_sub"/>
</dbReference>
<comment type="subcellular location">
    <subcellularLocation>
        <location evidence="2">Cell junction</location>
        <location evidence="2">Tight junction</location>
    </subcellularLocation>
    <subcellularLocation>
        <location evidence="1">Cell membrane</location>
        <topology evidence="1">Single-pass type I membrane protein</topology>
    </subcellularLocation>
</comment>
<evidence type="ECO:0000259" key="19">
    <source>
        <dbReference type="PROSITE" id="PS50835"/>
    </source>
</evidence>
<evidence type="ECO:0000256" key="1">
    <source>
        <dbReference type="ARBA" id="ARBA00004251"/>
    </source>
</evidence>
<keyword evidence="13" id="KW-0472">Membrane</keyword>
<dbReference type="PANTHER" id="PTHR45113">
    <property type="entry name" value="JUNCTIONAL ADHESION MOLECULE A"/>
    <property type="match status" value="1"/>
</dbReference>
<gene>
    <name evidence="20" type="primary">F11r</name>
    <name evidence="20" type="ORF">PTEBUR_R13045</name>
</gene>
<dbReference type="OrthoDB" id="10031887at2759"/>
<evidence type="ECO:0000313" key="21">
    <source>
        <dbReference type="Proteomes" id="UP000522270"/>
    </source>
</evidence>
<sequence>VPPSKPVAHVPSSATIGRKAVLRCTESEGSPPPTFRWYKDGMLLPADPKSSLTFRNSSYTLDAATGELIFEPLSAFDSGDYTCEATNNVGSPQKSSAVRMEA</sequence>
<evidence type="ECO:0000256" key="15">
    <source>
        <dbReference type="ARBA" id="ARBA00023180"/>
    </source>
</evidence>
<dbReference type="SMART" id="SM00408">
    <property type="entry name" value="IGc2"/>
    <property type="match status" value="1"/>
</dbReference>
<keyword evidence="7" id="KW-0597">Phosphoprotein</keyword>
<dbReference type="GO" id="GO:0007155">
    <property type="term" value="P:cell adhesion"/>
    <property type="evidence" value="ECO:0007669"/>
    <property type="project" value="InterPro"/>
</dbReference>
<keyword evidence="8" id="KW-0812">Transmembrane</keyword>
<protein>
    <recommendedName>
        <fullName evidence="4">Junctional adhesion molecule A</fullName>
    </recommendedName>
    <alternativeName>
        <fullName evidence="17">Junctional adhesion molecule 1</fullName>
    </alternativeName>
</protein>
<accession>A0A7K5Z7X2</accession>
<evidence type="ECO:0000256" key="5">
    <source>
        <dbReference type="ARBA" id="ARBA00022427"/>
    </source>
</evidence>
<evidence type="ECO:0000313" key="20">
    <source>
        <dbReference type="EMBL" id="NWU73609.1"/>
    </source>
</evidence>
<evidence type="ECO:0000256" key="2">
    <source>
        <dbReference type="ARBA" id="ARBA00004435"/>
    </source>
</evidence>
<keyword evidence="9" id="KW-0732">Signal</keyword>
<proteinExistence type="inferred from homology"/>
<evidence type="ECO:0000256" key="3">
    <source>
        <dbReference type="ARBA" id="ARBA00008637"/>
    </source>
</evidence>
<keyword evidence="16" id="KW-0393">Immunoglobulin domain</keyword>
<dbReference type="PANTHER" id="PTHR45113:SF1">
    <property type="entry name" value="JUNCTIONAL ADHESION MOLECULE A"/>
    <property type="match status" value="1"/>
</dbReference>
<evidence type="ECO:0000256" key="4">
    <source>
        <dbReference type="ARBA" id="ARBA00016608"/>
    </source>
</evidence>
<dbReference type="InterPro" id="IPR042456">
    <property type="entry name" value="F11R"/>
</dbReference>
<organism evidence="20 21">
    <name type="scientific">Pterocles burchelli</name>
    <dbReference type="NCBI Taxonomy" id="2585816"/>
    <lineage>
        <taxon>Eukaryota</taxon>
        <taxon>Metazoa</taxon>
        <taxon>Chordata</taxon>
        <taxon>Craniata</taxon>
        <taxon>Vertebrata</taxon>
        <taxon>Euteleostomi</taxon>
        <taxon>Archelosauria</taxon>
        <taxon>Archosauria</taxon>
        <taxon>Dinosauria</taxon>
        <taxon>Saurischia</taxon>
        <taxon>Theropoda</taxon>
        <taxon>Coelurosauria</taxon>
        <taxon>Aves</taxon>
        <taxon>Neognathae</taxon>
        <taxon>Neoaves</taxon>
        <taxon>Columbimorphae</taxon>
        <taxon>Pterocliformes</taxon>
        <taxon>Pteroclidae</taxon>
        <taxon>Pterocles</taxon>
    </lineage>
</organism>
<evidence type="ECO:0000256" key="16">
    <source>
        <dbReference type="ARBA" id="ARBA00023319"/>
    </source>
</evidence>
<dbReference type="Pfam" id="PF13927">
    <property type="entry name" value="Ig_3"/>
    <property type="match status" value="1"/>
</dbReference>
<comment type="similarity">
    <text evidence="3">Belongs to the immunoglobulin superfamily.</text>
</comment>
<evidence type="ECO:0000256" key="9">
    <source>
        <dbReference type="ARBA" id="ARBA00022729"/>
    </source>
</evidence>
<evidence type="ECO:0000256" key="12">
    <source>
        <dbReference type="ARBA" id="ARBA00022989"/>
    </source>
</evidence>
<feature type="non-terminal residue" evidence="20">
    <location>
        <position position="1"/>
    </location>
</feature>
<evidence type="ECO:0000256" key="10">
    <source>
        <dbReference type="ARBA" id="ARBA00022737"/>
    </source>
</evidence>
<dbReference type="Gene3D" id="2.60.40.10">
    <property type="entry name" value="Immunoglobulins"/>
    <property type="match status" value="1"/>
</dbReference>
<dbReference type="FunFam" id="2.60.40.10:FF:000342">
    <property type="entry name" value="Junctional adhesion molecule A"/>
    <property type="match status" value="1"/>
</dbReference>
<feature type="domain" description="Ig-like" evidence="19">
    <location>
        <begin position="2"/>
        <end position="99"/>
    </location>
</feature>
<evidence type="ECO:0000256" key="11">
    <source>
        <dbReference type="ARBA" id="ARBA00022949"/>
    </source>
</evidence>
<keyword evidence="12" id="KW-1133">Transmembrane helix</keyword>
<dbReference type="SMART" id="SM00409">
    <property type="entry name" value="IG"/>
    <property type="match status" value="1"/>
</dbReference>
<dbReference type="InterPro" id="IPR007110">
    <property type="entry name" value="Ig-like_dom"/>
</dbReference>
<keyword evidence="14" id="KW-1015">Disulfide bond</keyword>
<comment type="caution">
    <text evidence="20">The sequence shown here is derived from an EMBL/GenBank/DDBJ whole genome shotgun (WGS) entry which is preliminary data.</text>
</comment>
<evidence type="ECO:0000256" key="13">
    <source>
        <dbReference type="ARBA" id="ARBA00023136"/>
    </source>
</evidence>
<keyword evidence="10" id="KW-0677">Repeat</keyword>
<dbReference type="AlphaFoldDB" id="A0A7K5Z7X2"/>
<evidence type="ECO:0000256" key="14">
    <source>
        <dbReference type="ARBA" id="ARBA00023157"/>
    </source>
</evidence>
<dbReference type="GO" id="GO:0090557">
    <property type="term" value="P:establishment of endothelial intestinal barrier"/>
    <property type="evidence" value="ECO:0007669"/>
    <property type="project" value="TreeGrafter"/>
</dbReference>
<feature type="non-terminal residue" evidence="20">
    <location>
        <position position="102"/>
    </location>
</feature>
<reference evidence="20 21" key="1">
    <citation type="submission" date="2019-09" db="EMBL/GenBank/DDBJ databases">
        <title>Bird 10,000 Genomes (B10K) Project - Family phase.</title>
        <authorList>
            <person name="Zhang G."/>
        </authorList>
    </citation>
    <scope>NUCLEOTIDE SEQUENCE [LARGE SCALE GENOMIC DNA]</scope>
    <source>
        <strain evidence="20">B10K-DU-027-49</strain>
        <tissue evidence="20">Muscle</tissue>
    </source>
</reference>
<keyword evidence="15" id="KW-0325">Glycoprotein</keyword>
<dbReference type="PROSITE" id="PS50835">
    <property type="entry name" value="IG_LIKE"/>
    <property type="match status" value="1"/>
</dbReference>
<evidence type="ECO:0000256" key="7">
    <source>
        <dbReference type="ARBA" id="ARBA00022553"/>
    </source>
</evidence>
<dbReference type="InterPro" id="IPR036179">
    <property type="entry name" value="Ig-like_dom_sf"/>
</dbReference>
<keyword evidence="21" id="KW-1185">Reference proteome</keyword>
<dbReference type="InterPro" id="IPR013783">
    <property type="entry name" value="Ig-like_fold"/>
</dbReference>
<name>A0A7K5Z7X2_9AVES</name>
<comment type="subunit">
    <text evidence="18">Interacts with the ninth PDZ domain of MPDZ. Interacts with the first PDZ domain of PARD3. The association between PARD3 and PARD6B probably disrupts this interaction. Interacts with ITGAL (via I-domain). Interacts with CD151.</text>
</comment>
<dbReference type="InterPro" id="IPR003598">
    <property type="entry name" value="Ig_sub2"/>
</dbReference>
<keyword evidence="11" id="KW-0965">Cell junction</keyword>
<dbReference type="GO" id="GO:0090559">
    <property type="term" value="P:regulation of membrane permeability"/>
    <property type="evidence" value="ECO:0007669"/>
    <property type="project" value="TreeGrafter"/>
</dbReference>
<evidence type="ECO:0000256" key="6">
    <source>
        <dbReference type="ARBA" id="ARBA00022475"/>
    </source>
</evidence>
<keyword evidence="6" id="KW-1003">Cell membrane</keyword>
<dbReference type="EMBL" id="VYZE01003862">
    <property type="protein sequence ID" value="NWU73609.1"/>
    <property type="molecule type" value="Genomic_DNA"/>
</dbReference>